<sequence>MNGVKKIRFLVARLVHLYKNNTIPEFCSSPVQQEYSIYLKSCFIPSAQSGELGPDEGLCNPHGLGFMCWKSHMTCLELHTQKLLVVVLSMIVLSKDILFFSQQVQFFHYSAGFLV</sequence>
<protein>
    <submittedName>
        <fullName evidence="1">Uncharacterized protein</fullName>
    </submittedName>
</protein>
<organism evidence="1 2">
    <name type="scientific">Xenotaenia resolanae</name>
    <dbReference type="NCBI Taxonomy" id="208358"/>
    <lineage>
        <taxon>Eukaryota</taxon>
        <taxon>Metazoa</taxon>
        <taxon>Chordata</taxon>
        <taxon>Craniata</taxon>
        <taxon>Vertebrata</taxon>
        <taxon>Euteleostomi</taxon>
        <taxon>Actinopterygii</taxon>
        <taxon>Neopterygii</taxon>
        <taxon>Teleostei</taxon>
        <taxon>Neoteleostei</taxon>
        <taxon>Acanthomorphata</taxon>
        <taxon>Ovalentaria</taxon>
        <taxon>Atherinomorphae</taxon>
        <taxon>Cyprinodontiformes</taxon>
        <taxon>Goodeidae</taxon>
        <taxon>Xenotaenia</taxon>
    </lineage>
</organism>
<name>A0ABV0WNU4_9TELE</name>
<dbReference type="EMBL" id="JAHRIM010060502">
    <property type="protein sequence ID" value="MEQ2270815.1"/>
    <property type="molecule type" value="Genomic_DNA"/>
</dbReference>
<gene>
    <name evidence="1" type="ORF">XENORESO_014192</name>
</gene>
<keyword evidence="2" id="KW-1185">Reference proteome</keyword>
<evidence type="ECO:0000313" key="2">
    <source>
        <dbReference type="Proteomes" id="UP001444071"/>
    </source>
</evidence>
<accession>A0ABV0WNU4</accession>
<reference evidence="1 2" key="1">
    <citation type="submission" date="2021-06" db="EMBL/GenBank/DDBJ databases">
        <authorList>
            <person name="Palmer J.M."/>
        </authorList>
    </citation>
    <scope>NUCLEOTIDE SEQUENCE [LARGE SCALE GENOMIC DNA]</scope>
    <source>
        <strain evidence="1 2">XR_2019</strain>
        <tissue evidence="1">Muscle</tissue>
    </source>
</reference>
<comment type="caution">
    <text evidence="1">The sequence shown here is derived from an EMBL/GenBank/DDBJ whole genome shotgun (WGS) entry which is preliminary data.</text>
</comment>
<evidence type="ECO:0000313" key="1">
    <source>
        <dbReference type="EMBL" id="MEQ2270815.1"/>
    </source>
</evidence>
<proteinExistence type="predicted"/>
<dbReference type="Proteomes" id="UP001444071">
    <property type="component" value="Unassembled WGS sequence"/>
</dbReference>